<protein>
    <submittedName>
        <fullName evidence="2">Uncharacterized protein</fullName>
    </submittedName>
</protein>
<organism evidence="2 3">
    <name type="scientific">Paramecium sonneborni</name>
    <dbReference type="NCBI Taxonomy" id="65129"/>
    <lineage>
        <taxon>Eukaryota</taxon>
        <taxon>Sar</taxon>
        <taxon>Alveolata</taxon>
        <taxon>Ciliophora</taxon>
        <taxon>Intramacronucleata</taxon>
        <taxon>Oligohymenophorea</taxon>
        <taxon>Peniculida</taxon>
        <taxon>Parameciidae</taxon>
        <taxon>Paramecium</taxon>
    </lineage>
</organism>
<keyword evidence="3" id="KW-1185">Reference proteome</keyword>
<dbReference type="OrthoDB" id="299895at2759"/>
<comment type="caution">
    <text evidence="2">The sequence shown here is derived from an EMBL/GenBank/DDBJ whole genome shotgun (WGS) entry which is preliminary data.</text>
</comment>
<name>A0A8S1M5P1_9CILI</name>
<feature type="transmembrane region" description="Helical" evidence="1">
    <location>
        <begin position="106"/>
        <end position="127"/>
    </location>
</feature>
<evidence type="ECO:0000313" key="3">
    <source>
        <dbReference type="Proteomes" id="UP000692954"/>
    </source>
</evidence>
<accession>A0A8S1M5P1</accession>
<sequence>MNRSHSPIPRPLSNISNRKLTSTNFQIKQTDNFSKSFAPNSVIFPHQFENTKSTIQEVKTIKNNIITPKSSITSYNTSQRLSSSIDDINKPKTLKKKLNNQQKTKFLLFKILVFLSIIAVALLLYQLQENLFQSSKSQQINGELKYVKEKMIADSVSNSIIQTVVFERKKLNLQKEKNDVKSFYQDEFSSNLWKMVLENVNRDLRIRVEKQDNEEFWTI</sequence>
<gene>
    <name evidence="2" type="ORF">PSON_ATCC_30995.1.T0270043</name>
</gene>
<dbReference type="Proteomes" id="UP000692954">
    <property type="component" value="Unassembled WGS sequence"/>
</dbReference>
<keyword evidence="1" id="KW-0472">Membrane</keyword>
<evidence type="ECO:0000313" key="2">
    <source>
        <dbReference type="EMBL" id="CAD8070534.1"/>
    </source>
</evidence>
<reference evidence="2" key="1">
    <citation type="submission" date="2021-01" db="EMBL/GenBank/DDBJ databases">
        <authorList>
            <consortium name="Genoscope - CEA"/>
            <person name="William W."/>
        </authorList>
    </citation>
    <scope>NUCLEOTIDE SEQUENCE</scope>
</reference>
<proteinExistence type="predicted"/>
<evidence type="ECO:0000256" key="1">
    <source>
        <dbReference type="SAM" id="Phobius"/>
    </source>
</evidence>
<keyword evidence="1" id="KW-1133">Transmembrane helix</keyword>
<dbReference type="EMBL" id="CAJJDN010000027">
    <property type="protein sequence ID" value="CAD8070534.1"/>
    <property type="molecule type" value="Genomic_DNA"/>
</dbReference>
<dbReference type="AlphaFoldDB" id="A0A8S1M5P1"/>
<keyword evidence="1" id="KW-0812">Transmembrane</keyword>